<dbReference type="CDD" id="cd04186">
    <property type="entry name" value="GT_2_like_c"/>
    <property type="match status" value="1"/>
</dbReference>
<evidence type="ECO:0000313" key="6">
    <source>
        <dbReference type="Proteomes" id="UP001338309"/>
    </source>
</evidence>
<dbReference type="SUPFAM" id="SSF53448">
    <property type="entry name" value="Nucleotide-diphospho-sugar transferases"/>
    <property type="match status" value="1"/>
</dbReference>
<dbReference type="PANTHER" id="PTHR43179">
    <property type="entry name" value="RHAMNOSYLTRANSFERASE WBBL"/>
    <property type="match status" value="1"/>
</dbReference>
<dbReference type="EMBL" id="BTPD01000020">
    <property type="protein sequence ID" value="GMQ31554.1"/>
    <property type="molecule type" value="Genomic_DNA"/>
</dbReference>
<feature type="domain" description="Glycosyltransferase 2-like" evidence="4">
    <location>
        <begin position="6"/>
        <end position="174"/>
    </location>
</feature>
<keyword evidence="6" id="KW-1185">Reference proteome</keyword>
<dbReference type="Proteomes" id="UP001338309">
    <property type="component" value="Unassembled WGS sequence"/>
</dbReference>
<proteinExistence type="inferred from homology"/>
<organism evidence="5 6">
    <name type="scientific">Algoriphagus confluentis</name>
    <dbReference type="NCBI Taxonomy" id="1697556"/>
    <lineage>
        <taxon>Bacteria</taxon>
        <taxon>Pseudomonadati</taxon>
        <taxon>Bacteroidota</taxon>
        <taxon>Cytophagia</taxon>
        <taxon>Cytophagales</taxon>
        <taxon>Cyclobacteriaceae</taxon>
        <taxon>Algoriphagus</taxon>
    </lineage>
</organism>
<dbReference type="InterPro" id="IPR001173">
    <property type="entry name" value="Glyco_trans_2-like"/>
</dbReference>
<comment type="similarity">
    <text evidence="1">Belongs to the glycosyltransferase 2 family.</text>
</comment>
<evidence type="ECO:0000256" key="2">
    <source>
        <dbReference type="ARBA" id="ARBA00022676"/>
    </source>
</evidence>
<gene>
    <name evidence="5" type="ORF">Aconfl_41990</name>
</gene>
<evidence type="ECO:0000313" key="5">
    <source>
        <dbReference type="EMBL" id="GMQ31554.1"/>
    </source>
</evidence>
<dbReference type="Gene3D" id="3.90.550.10">
    <property type="entry name" value="Spore Coat Polysaccharide Biosynthesis Protein SpsA, Chain A"/>
    <property type="match status" value="1"/>
</dbReference>
<dbReference type="InterPro" id="IPR029044">
    <property type="entry name" value="Nucleotide-diphossugar_trans"/>
</dbReference>
<evidence type="ECO:0000256" key="3">
    <source>
        <dbReference type="ARBA" id="ARBA00022679"/>
    </source>
</evidence>
<keyword evidence="2" id="KW-0328">Glycosyltransferase</keyword>
<sequence>MTTKISVVLPNFNGRDLLESYLPFTFKALQNTGLFFEIILVDDCSTDDSIKWVKENFPSIEIIQNQTNRGFGYSCNQGIRKATGELVFLLNSDIQLTPEYFLHQLKYFELEDTFGVMGQILKSKNSELEIGAKIPRRRGLMLKADFQYLPEKSAVNPPTLFLSGANALIDRKKLLTLGGFDEVYSPYYSEDLDLSIRAWKMGWKCYFEPSSLCFHLGSSSIKSSSSKSKIKEIYFRNRMVFHAIHLESHQLGLWKLQIFFFDVLPKLLLGKIWIVKSYQGLNRLWPEILQSRNNLYGLRTKERSIKSLREVEKEIISLIPPTSYLTGVKP</sequence>
<comment type="caution">
    <text evidence="5">The sequence shown here is derived from an EMBL/GenBank/DDBJ whole genome shotgun (WGS) entry which is preliminary data.</text>
</comment>
<name>A0ABQ6PUC4_9BACT</name>
<dbReference type="Pfam" id="PF00535">
    <property type="entry name" value="Glycos_transf_2"/>
    <property type="match status" value="1"/>
</dbReference>
<reference evidence="5 6" key="1">
    <citation type="submission" date="2023-08" db="EMBL/GenBank/DDBJ databases">
        <title>Draft genome sequence of Algoriphagus confluentis.</title>
        <authorList>
            <person name="Takatani N."/>
            <person name="Hosokawa M."/>
            <person name="Sawabe T."/>
        </authorList>
    </citation>
    <scope>NUCLEOTIDE SEQUENCE [LARGE SCALE GENOMIC DNA]</scope>
    <source>
        <strain evidence="5 6">NBRC 111222</strain>
    </source>
</reference>
<protein>
    <recommendedName>
        <fullName evidence="4">Glycosyltransferase 2-like domain-containing protein</fullName>
    </recommendedName>
</protein>
<dbReference type="PANTHER" id="PTHR43179:SF12">
    <property type="entry name" value="GALACTOFURANOSYLTRANSFERASE GLFT2"/>
    <property type="match status" value="1"/>
</dbReference>
<evidence type="ECO:0000256" key="1">
    <source>
        <dbReference type="ARBA" id="ARBA00006739"/>
    </source>
</evidence>
<accession>A0ABQ6PUC4</accession>
<dbReference type="RefSeq" id="WP_338226319.1">
    <property type="nucleotide sequence ID" value="NZ_BTPD01000020.1"/>
</dbReference>
<keyword evidence="3" id="KW-0808">Transferase</keyword>
<evidence type="ECO:0000259" key="4">
    <source>
        <dbReference type="Pfam" id="PF00535"/>
    </source>
</evidence>